<keyword evidence="2" id="KW-1185">Reference proteome</keyword>
<evidence type="ECO:0000313" key="1">
    <source>
        <dbReference type="EMBL" id="GGK83651.1"/>
    </source>
</evidence>
<sequence length="85" mass="10043">MERLAGAHVPVMEYEFVWFQRYIQTWRWAMLEDFDPWATLRDQWTANLTGYFSRVQDTYTLSVPLGSPASVAPQVWDLISERVKS</sequence>
<comment type="caution">
    <text evidence="1">The sequence shown here is derived from an EMBL/GenBank/DDBJ whole genome shotgun (WGS) entry which is preliminary data.</text>
</comment>
<evidence type="ECO:0000313" key="2">
    <source>
        <dbReference type="Proteomes" id="UP000662111"/>
    </source>
</evidence>
<dbReference type="EMBL" id="BMLB01000009">
    <property type="protein sequence ID" value="GGK83651.1"/>
    <property type="molecule type" value="Genomic_DNA"/>
</dbReference>
<dbReference type="Proteomes" id="UP000662111">
    <property type="component" value="Unassembled WGS sequence"/>
</dbReference>
<name>A0ABQ2FDE9_9MICO</name>
<gene>
    <name evidence="1" type="ORF">GCM10011509_35140</name>
</gene>
<evidence type="ECO:0008006" key="3">
    <source>
        <dbReference type="Google" id="ProtNLM"/>
    </source>
</evidence>
<reference evidence="2" key="1">
    <citation type="journal article" date="2019" name="Int. J. Syst. Evol. Microbiol.">
        <title>The Global Catalogue of Microorganisms (GCM) 10K type strain sequencing project: providing services to taxonomists for standard genome sequencing and annotation.</title>
        <authorList>
            <consortium name="The Broad Institute Genomics Platform"/>
            <consortium name="The Broad Institute Genome Sequencing Center for Infectious Disease"/>
            <person name="Wu L."/>
            <person name="Ma J."/>
        </authorList>
    </citation>
    <scope>NUCLEOTIDE SEQUENCE [LARGE SCALE GENOMIC DNA]</scope>
    <source>
        <strain evidence="2">CGMCC 1.5362</strain>
    </source>
</reference>
<protein>
    <recommendedName>
        <fullName evidence="3">NadR/Ttd14 AAA domain-containing protein</fullName>
    </recommendedName>
</protein>
<proteinExistence type="predicted"/>
<accession>A0ABQ2FDE9</accession>
<organism evidence="1 2">
    <name type="scientific">Ornithinimicrobium pekingense</name>
    <dbReference type="NCBI Taxonomy" id="384677"/>
    <lineage>
        <taxon>Bacteria</taxon>
        <taxon>Bacillati</taxon>
        <taxon>Actinomycetota</taxon>
        <taxon>Actinomycetes</taxon>
        <taxon>Micrococcales</taxon>
        <taxon>Ornithinimicrobiaceae</taxon>
        <taxon>Ornithinimicrobium</taxon>
    </lineage>
</organism>